<evidence type="ECO:0000256" key="4">
    <source>
        <dbReference type="ARBA" id="ARBA00022737"/>
    </source>
</evidence>
<feature type="domain" description="ABC transporter" evidence="11">
    <location>
        <begin position="599"/>
        <end position="872"/>
    </location>
</feature>
<comment type="subcellular location">
    <subcellularLocation>
        <location evidence="1">Membrane</location>
    </subcellularLocation>
</comment>
<dbReference type="FunFam" id="3.40.50.300:FF:000630">
    <property type="entry name" value="ATP-binding cassette (ABC) transporter, putative"/>
    <property type="match status" value="1"/>
</dbReference>
<reference evidence="13" key="2">
    <citation type="submission" date="2023-02" db="EMBL/GenBank/DDBJ databases">
        <authorList>
            <consortium name="DOE Joint Genome Institute"/>
            <person name="Mondo S.J."/>
            <person name="Chang Y."/>
            <person name="Wang Y."/>
            <person name="Ahrendt S."/>
            <person name="Andreopoulos W."/>
            <person name="Barry K."/>
            <person name="Beard J."/>
            <person name="Benny G.L."/>
            <person name="Blankenship S."/>
            <person name="Bonito G."/>
            <person name="Cuomo C."/>
            <person name="Desiro A."/>
            <person name="Gervers K.A."/>
            <person name="Hundley H."/>
            <person name="Kuo A."/>
            <person name="LaButti K."/>
            <person name="Lang B.F."/>
            <person name="Lipzen A."/>
            <person name="O'Donnell K."/>
            <person name="Pangilinan J."/>
            <person name="Reynolds N."/>
            <person name="Sandor L."/>
            <person name="Smith M.W."/>
            <person name="Tsang A."/>
            <person name="Grigoriev I.V."/>
            <person name="Stajich J.E."/>
            <person name="Spatafora J.W."/>
        </authorList>
    </citation>
    <scope>NUCLEOTIDE SEQUENCE</scope>
    <source>
        <strain evidence="13">RSA 2281</strain>
    </source>
</reference>
<keyword evidence="8 10" id="KW-0472">Membrane</keyword>
<sequence length="1576" mass="178367">MYILFSCLVLVIFISPPYYMYHARHYIYFYVFFYGYILTDAGYHLYFDHPTIEGGKGDIIHQQENNKNIWETIHFGLCFFLFVITGTTPHPIHPFNITNQLGDKGDHKTRHSPEACASVFSWAVFQWVNPLVTFGFSNPISRNDLYPLTHQHRARYAHENFTAAIKENVSPTRITTGRMIRQLLYRIYKANEKSIWVQFIFSNAAVLISYLNPYFQQLFLEYIEQKKENTSSPTTLHVAYGYVLMMFLAALGKMLFTSIQLYVGRRWNIRTLCMLDAEIYAKALRRKDTYTTTESSKKKDGPTEDKDEGNEMNKNDEDHGDANNGIGKITNLMSLDADHIADLPAYIFMFYNAPLEMVIAMIYLYYLLGSAAIVGLGVLVIFFPMTYVLVNKVRQAYMNLSRAEDKRNNLVNELLQGIRIIKYAASELNWQSRIMDARNGELKQIRRTCILDIIMSVGYLTMPVLVSACSFIWYVKVCQRELTASVVFVSITLFDMLQSPIMLVPDAISAFTEAYVSLKRISAYLKDPEVQPPTRSDTSSSSSSSPRVGFDRSIFQWPNNNNSSTENDRNTTPSSEQPKEISEQTPLLSNNSDNDKKYVQDSSSSTSSHHTPFQLRILHAFDFPPNQLSLVYGSTGCGKSSLLHALLGEMDTMEGKAYLPLSGFPHHSNTAAYHRDNNNDGENDSMDHRGYHDEEGHTFYSGAIAAAFSNSVAYAAQQPFLLQATIRENILFGQPYEAERYQKVLWQCALVKDLSILPHGDQTEIGEKGISLSGGQKQRVSLARVIYSYAKVVLLDDCLSAVDSHTARHIFEHCINGSLLKRRTVVMVTHHIQLCLPAAHFLVRLDQDGTVAACDTVEKLQTSDKFIEACFAANNSISSDTTSSSSSTTETEMLCSKNPLIENNMGVVDGPQKEEIGKLIQDEQSEKGQVKMKVYVTYLRACGGWLFWVILALFFSTSRILVFAENWWLRIWAAAYTSSSQQTPFTSSFAHFGTGVFDDSDDGTINILQIHQESTAISSKNNITLITIQENTSNVTVDYYISVYVIICLTFVICDALRNILLYWGSIRGARTLFIQLLDRITHAPLRFFDTTPSGRILNRFGTDMTVIDMQMARTAGILIECLTGMIAASIIISVITPHFVVVAVATAFIYLIIGLYYLRSSRELKRLNSVNRSPIYSHFTETLSGVTTIRAFGQQYQFLSAMYDKLDTYITPYYLLWMVNRWLLIRMDTAGALMSFGAGILILQNVDSIDAGMAGISLIYARTFLVHVYWMIRQYTQVEINMNSVERIQEYLELDQEPRNQPKPPKYWPMTAKLQIRDLYIRYAPELDPVLRGISFDVHDKEKIGIVGRTGSGKTTLALSLFRFLEPSSSVESDAIKDGQIILDGIDITQIDLTSLRSSLTMIPQDAALFSGTIRSNLDPFEEHTEDALWAALERVHIKSVILDLDQPVSHGGQNFSQGQRQLLCMARALLRSNNKLIIMDEATASVDFEMDAKIQCTIRQAFQDSTLICVAHRLRTVIDYDRVLVIDQGRVVEYDTPWNLLNQSPPSLFRAMCEQSGELNTLIDMARPTTNTNK</sequence>
<dbReference type="SMART" id="SM00382">
    <property type="entry name" value="AAA"/>
    <property type="match status" value="2"/>
</dbReference>
<gene>
    <name evidence="13" type="ORF">BDA99DRAFT_86302</name>
</gene>
<organism evidence="13 14">
    <name type="scientific">Phascolomyces articulosus</name>
    <dbReference type="NCBI Taxonomy" id="60185"/>
    <lineage>
        <taxon>Eukaryota</taxon>
        <taxon>Fungi</taxon>
        <taxon>Fungi incertae sedis</taxon>
        <taxon>Mucoromycota</taxon>
        <taxon>Mucoromycotina</taxon>
        <taxon>Mucoromycetes</taxon>
        <taxon>Mucorales</taxon>
        <taxon>Lichtheimiaceae</taxon>
        <taxon>Phascolomyces</taxon>
    </lineage>
</organism>
<dbReference type="PROSITE" id="PS50893">
    <property type="entry name" value="ABC_TRANSPORTER_2"/>
    <property type="match status" value="2"/>
</dbReference>
<dbReference type="GO" id="GO:0140359">
    <property type="term" value="F:ABC-type transporter activity"/>
    <property type="evidence" value="ECO:0007669"/>
    <property type="project" value="InterPro"/>
</dbReference>
<dbReference type="EMBL" id="JAIXMP010000016">
    <property type="protein sequence ID" value="KAI9260598.1"/>
    <property type="molecule type" value="Genomic_DNA"/>
</dbReference>
<dbReference type="SUPFAM" id="SSF52540">
    <property type="entry name" value="P-loop containing nucleoside triphosphate hydrolases"/>
    <property type="match status" value="2"/>
</dbReference>
<dbReference type="InterPro" id="IPR027417">
    <property type="entry name" value="P-loop_NTPase"/>
</dbReference>
<feature type="transmembrane region" description="Helical" evidence="10">
    <location>
        <begin position="195"/>
        <end position="215"/>
    </location>
</feature>
<dbReference type="Gene3D" id="3.40.50.300">
    <property type="entry name" value="P-loop containing nucleotide triphosphate hydrolases"/>
    <property type="match status" value="2"/>
</dbReference>
<dbReference type="InterPro" id="IPR011527">
    <property type="entry name" value="ABC1_TM_dom"/>
</dbReference>
<feature type="compositionally biased region" description="Basic and acidic residues" evidence="9">
    <location>
        <begin position="295"/>
        <end position="321"/>
    </location>
</feature>
<evidence type="ECO:0000256" key="1">
    <source>
        <dbReference type="ARBA" id="ARBA00004370"/>
    </source>
</evidence>
<dbReference type="InterPro" id="IPR036640">
    <property type="entry name" value="ABC1_TM_sf"/>
</dbReference>
<evidence type="ECO:0000256" key="10">
    <source>
        <dbReference type="SAM" id="Phobius"/>
    </source>
</evidence>
<feature type="transmembrane region" description="Helical" evidence="10">
    <location>
        <begin position="937"/>
        <end position="962"/>
    </location>
</feature>
<feature type="transmembrane region" description="Helical" evidence="10">
    <location>
        <begin position="1139"/>
        <end position="1159"/>
    </location>
</feature>
<evidence type="ECO:0000313" key="13">
    <source>
        <dbReference type="EMBL" id="KAI9260598.1"/>
    </source>
</evidence>
<evidence type="ECO:0000256" key="8">
    <source>
        <dbReference type="ARBA" id="ARBA00023136"/>
    </source>
</evidence>
<dbReference type="PROSITE" id="PS00211">
    <property type="entry name" value="ABC_TRANSPORTER_1"/>
    <property type="match status" value="2"/>
</dbReference>
<feature type="transmembrane region" description="Helical" evidence="10">
    <location>
        <begin position="1115"/>
        <end position="1133"/>
    </location>
</feature>
<keyword evidence="3 10" id="KW-0812">Transmembrane</keyword>
<dbReference type="CDD" id="cd03244">
    <property type="entry name" value="ABCC_MRP_domain2"/>
    <property type="match status" value="1"/>
</dbReference>
<feature type="transmembrane region" description="Helical" evidence="10">
    <location>
        <begin position="487"/>
        <end position="511"/>
    </location>
</feature>
<dbReference type="InterPro" id="IPR003593">
    <property type="entry name" value="AAA+_ATPase"/>
</dbReference>
<dbReference type="GO" id="GO:0016020">
    <property type="term" value="C:membrane"/>
    <property type="evidence" value="ECO:0007669"/>
    <property type="project" value="UniProtKB-SubCell"/>
</dbReference>
<dbReference type="InterPro" id="IPR003439">
    <property type="entry name" value="ABC_transporter-like_ATP-bd"/>
</dbReference>
<feature type="transmembrane region" description="Helical" evidence="10">
    <location>
        <begin position="235"/>
        <end position="256"/>
    </location>
</feature>
<dbReference type="CDD" id="cd03250">
    <property type="entry name" value="ABCC_MRP_domain1"/>
    <property type="match status" value="1"/>
</dbReference>
<name>A0AAD5JYC3_9FUNG</name>
<evidence type="ECO:0000256" key="3">
    <source>
        <dbReference type="ARBA" id="ARBA00022692"/>
    </source>
</evidence>
<feature type="region of interest" description="Disordered" evidence="9">
    <location>
        <begin position="291"/>
        <end position="322"/>
    </location>
</feature>
<accession>A0AAD5JYC3</accession>
<dbReference type="Gene3D" id="1.20.1560.10">
    <property type="entry name" value="ABC transporter type 1, transmembrane domain"/>
    <property type="match status" value="2"/>
</dbReference>
<feature type="transmembrane region" description="Helical" evidence="10">
    <location>
        <begin position="372"/>
        <end position="390"/>
    </location>
</feature>
<keyword evidence="6" id="KW-0067">ATP-binding</keyword>
<evidence type="ECO:0000259" key="11">
    <source>
        <dbReference type="PROSITE" id="PS50893"/>
    </source>
</evidence>
<dbReference type="PROSITE" id="PS50929">
    <property type="entry name" value="ABC_TM1F"/>
    <property type="match status" value="2"/>
</dbReference>
<reference evidence="13" key="1">
    <citation type="journal article" date="2022" name="IScience">
        <title>Evolution of zygomycete secretomes and the origins of terrestrial fungal ecologies.</title>
        <authorList>
            <person name="Chang Y."/>
            <person name="Wang Y."/>
            <person name="Mondo S."/>
            <person name="Ahrendt S."/>
            <person name="Andreopoulos W."/>
            <person name="Barry K."/>
            <person name="Beard J."/>
            <person name="Benny G.L."/>
            <person name="Blankenship S."/>
            <person name="Bonito G."/>
            <person name="Cuomo C."/>
            <person name="Desiro A."/>
            <person name="Gervers K.A."/>
            <person name="Hundley H."/>
            <person name="Kuo A."/>
            <person name="LaButti K."/>
            <person name="Lang B.F."/>
            <person name="Lipzen A."/>
            <person name="O'Donnell K."/>
            <person name="Pangilinan J."/>
            <person name="Reynolds N."/>
            <person name="Sandor L."/>
            <person name="Smith M.E."/>
            <person name="Tsang A."/>
            <person name="Grigoriev I.V."/>
            <person name="Stajich J.E."/>
            <person name="Spatafora J.W."/>
        </authorList>
    </citation>
    <scope>NUCLEOTIDE SEQUENCE</scope>
    <source>
        <strain evidence="13">RSA 2281</strain>
    </source>
</reference>
<feature type="transmembrane region" description="Helical" evidence="10">
    <location>
        <begin position="343"/>
        <end position="366"/>
    </location>
</feature>
<dbReference type="Pfam" id="PF00005">
    <property type="entry name" value="ABC_tran"/>
    <property type="match status" value="2"/>
</dbReference>
<evidence type="ECO:0000256" key="2">
    <source>
        <dbReference type="ARBA" id="ARBA00022448"/>
    </source>
</evidence>
<dbReference type="PANTHER" id="PTHR24223">
    <property type="entry name" value="ATP-BINDING CASSETTE SUB-FAMILY C"/>
    <property type="match status" value="1"/>
</dbReference>
<feature type="transmembrane region" description="Helical" evidence="10">
    <location>
        <begin position="1224"/>
        <end position="1244"/>
    </location>
</feature>
<evidence type="ECO:0000256" key="9">
    <source>
        <dbReference type="SAM" id="MobiDB-lite"/>
    </source>
</evidence>
<feature type="transmembrane region" description="Helical" evidence="10">
    <location>
        <begin position="453"/>
        <end position="475"/>
    </location>
</feature>
<feature type="region of interest" description="Disordered" evidence="9">
    <location>
        <begin position="669"/>
        <end position="692"/>
    </location>
</feature>
<keyword evidence="14" id="KW-1185">Reference proteome</keyword>
<dbReference type="GO" id="GO:0005524">
    <property type="term" value="F:ATP binding"/>
    <property type="evidence" value="ECO:0007669"/>
    <property type="project" value="UniProtKB-KW"/>
</dbReference>
<dbReference type="Pfam" id="PF00664">
    <property type="entry name" value="ABC_membrane"/>
    <property type="match status" value="2"/>
</dbReference>
<keyword evidence="2" id="KW-0813">Transport</keyword>
<dbReference type="InterPro" id="IPR017871">
    <property type="entry name" value="ABC_transporter-like_CS"/>
</dbReference>
<keyword evidence="4" id="KW-0677">Repeat</keyword>
<feature type="domain" description="ABC transporter" evidence="11">
    <location>
        <begin position="1315"/>
        <end position="1555"/>
    </location>
</feature>
<keyword evidence="7 10" id="KW-1133">Transmembrane helix</keyword>
<evidence type="ECO:0000256" key="5">
    <source>
        <dbReference type="ARBA" id="ARBA00022741"/>
    </source>
</evidence>
<evidence type="ECO:0000313" key="14">
    <source>
        <dbReference type="Proteomes" id="UP001209540"/>
    </source>
</evidence>
<protein>
    <submittedName>
        <fullName evidence="13">Uncharacterized protein</fullName>
    </submittedName>
</protein>
<feature type="region of interest" description="Disordered" evidence="9">
    <location>
        <begin position="528"/>
        <end position="610"/>
    </location>
</feature>
<feature type="compositionally biased region" description="Polar residues" evidence="9">
    <location>
        <begin position="583"/>
        <end position="592"/>
    </location>
</feature>
<feature type="transmembrane region" description="Helical" evidence="10">
    <location>
        <begin position="27"/>
        <end position="46"/>
    </location>
</feature>
<feature type="domain" description="ABC transmembrane type-1" evidence="12">
    <location>
        <begin position="199"/>
        <end position="513"/>
    </location>
</feature>
<feature type="domain" description="ABC transmembrane type-1" evidence="12">
    <location>
        <begin position="1023"/>
        <end position="1280"/>
    </location>
</feature>
<comment type="caution">
    <text evidence="13">The sequence shown here is derived from an EMBL/GenBank/DDBJ whole genome shotgun (WGS) entry which is preliminary data.</text>
</comment>
<dbReference type="InterPro" id="IPR050173">
    <property type="entry name" value="ABC_transporter_C-like"/>
</dbReference>
<dbReference type="GO" id="GO:0016887">
    <property type="term" value="F:ATP hydrolysis activity"/>
    <property type="evidence" value="ECO:0007669"/>
    <property type="project" value="InterPro"/>
</dbReference>
<proteinExistence type="predicted"/>
<dbReference type="CDD" id="cd18596">
    <property type="entry name" value="ABC_6TM_VMR1_D1_like"/>
    <property type="match status" value="1"/>
</dbReference>
<feature type="transmembrane region" description="Helical" evidence="10">
    <location>
        <begin position="1250"/>
        <end position="1273"/>
    </location>
</feature>
<evidence type="ECO:0000259" key="12">
    <source>
        <dbReference type="PROSITE" id="PS50929"/>
    </source>
</evidence>
<dbReference type="CDD" id="cd18604">
    <property type="entry name" value="ABC_6TM_VMR1_D2_like"/>
    <property type="match status" value="1"/>
</dbReference>
<evidence type="ECO:0000256" key="7">
    <source>
        <dbReference type="ARBA" id="ARBA00022989"/>
    </source>
</evidence>
<evidence type="ECO:0000256" key="6">
    <source>
        <dbReference type="ARBA" id="ARBA00022840"/>
    </source>
</evidence>
<dbReference type="Proteomes" id="UP001209540">
    <property type="component" value="Unassembled WGS sequence"/>
</dbReference>
<dbReference type="SUPFAM" id="SSF90123">
    <property type="entry name" value="ABC transporter transmembrane region"/>
    <property type="match status" value="2"/>
</dbReference>
<dbReference type="PANTHER" id="PTHR24223:SF353">
    <property type="entry name" value="ABC TRANSPORTER ATP-BINDING PROTEIN_PERMEASE VMR1-RELATED"/>
    <property type="match status" value="1"/>
</dbReference>
<keyword evidence="5" id="KW-0547">Nucleotide-binding</keyword>
<feature type="transmembrane region" description="Helical" evidence="10">
    <location>
        <begin position="1039"/>
        <end position="1061"/>
    </location>
</feature>